<proteinExistence type="predicted"/>
<reference evidence="2" key="1">
    <citation type="submission" date="2025-08" db="UniProtKB">
        <authorList>
            <consortium name="RefSeq"/>
        </authorList>
    </citation>
    <scope>IDENTIFICATION</scope>
</reference>
<keyword evidence="1" id="KW-1185">Reference proteome</keyword>
<dbReference type="Proteomes" id="UP001732720">
    <property type="component" value="Chromosome 6"/>
</dbReference>
<gene>
    <name evidence="2" type="primary">Tent4a</name>
</gene>
<protein>
    <submittedName>
        <fullName evidence="2">Terminal nucleotidyltransferase 4A isoform X2</fullName>
    </submittedName>
</protein>
<evidence type="ECO:0000313" key="1">
    <source>
        <dbReference type="Proteomes" id="UP001732720"/>
    </source>
</evidence>
<organism evidence="1 2">
    <name type="scientific">Castor canadensis</name>
    <name type="common">American beaver</name>
    <dbReference type="NCBI Taxonomy" id="51338"/>
    <lineage>
        <taxon>Eukaryota</taxon>
        <taxon>Metazoa</taxon>
        <taxon>Chordata</taxon>
        <taxon>Craniata</taxon>
        <taxon>Vertebrata</taxon>
        <taxon>Euteleostomi</taxon>
        <taxon>Mammalia</taxon>
        <taxon>Eutheria</taxon>
        <taxon>Euarchontoglires</taxon>
        <taxon>Glires</taxon>
        <taxon>Rodentia</taxon>
        <taxon>Castorimorpha</taxon>
        <taxon>Castoridae</taxon>
        <taxon>Castor</taxon>
    </lineage>
</organism>
<accession>A0AC58MWR9</accession>
<evidence type="ECO:0000313" key="2">
    <source>
        <dbReference type="RefSeq" id="XP_073933859.1"/>
    </source>
</evidence>
<dbReference type="RefSeq" id="XP_073933859.1">
    <property type="nucleotide sequence ID" value="XM_074077758.1"/>
</dbReference>
<sequence>MSPCPEEAAMRREVVKRIETVVKDLWPTADVQIFGSFSTGLYLPTSDIDLVVFGKWERPPLQLLEQALRKHNVAEPCSIKVLDKATVPIIKLTDQETEVKVDISFNMETGVRAAEFIKNYMKKYSLLPYLILVLKQFLLQRDLNEVFTGGISSYSLILMAISFLQLHPRIDARRADENLGMLLVEFFELYGRNFNYLKTGIRIKEGGAYIAKEEIMKAMTSGYRPSMLCIEDPLLPGNDVGRSSYGAMQVKQVFDYAYIVLSHAVSPLARSYPNRDSESTLGRIIKVTQEVIDYRRWIKEKWGSRIHPSPDLDNRIKIKERVTTCNGEQTQNREPGSPYSQRLTLSLSSPQLLSSGSSASSVSSLSGSDIDSDTPPCTTPSVYQFSLQAPTALMASLPAALPIPAGKPQPTTSRTLIMTTNNQTGWCGRKCVLEGCPSCVFPSHSLGIPQPTVQSSSVSQAAQWHETIHERLPQPCPGWGLQLCGQWKRAPPRGQSGTPSVQPYWLEEEKARTHEGQPACESQQIMAPGCAHPQLPGGLGHFRGTKTSIQHLSCRPECLPRPPLITLHVPLCGGRVHLPEQLLVLICEALLNMDVCLPAQSLHPPQQGGLGSTGTGMCSCGFTAAMPAPWWFRASVLCLSQQQRSQALFSRLS</sequence>
<name>A0AC58MWR9_CASCN</name>